<sequence length="237" mass="26558">MKSESVSIELPGAGIRPWEQLLRDVRDLETRFDGRIAQYMQFVRPTGAPGSAPLETAGSTADKQRCKQLETEIETILGDLDAVISEMSETVQHQRGSVRVLERHRSMYNDYVREFQRYQTNVQAALARSELLGDGAGDGSGAVDVSDRDRLVDERIRIDQTHTDIDMVLDQAFSVRQDLAEQRTIISSATAKMVNVTERIPGVNMLLGRIRSRKRREKVVLAIVLATCISILLFVLS</sequence>
<evidence type="ECO:0000256" key="4">
    <source>
        <dbReference type="ARBA" id="ARBA00022692"/>
    </source>
</evidence>
<dbReference type="EMBL" id="JANBUO010001351">
    <property type="protein sequence ID" value="KAJ2798640.1"/>
    <property type="molecule type" value="Genomic_DNA"/>
</dbReference>
<dbReference type="GO" id="GO:0006888">
    <property type="term" value="P:endoplasmic reticulum to Golgi vesicle-mediated transport"/>
    <property type="evidence" value="ECO:0007669"/>
    <property type="project" value="InterPro"/>
</dbReference>
<dbReference type="GO" id="GO:0005484">
    <property type="term" value="F:SNAP receptor activity"/>
    <property type="evidence" value="ECO:0007669"/>
    <property type="project" value="TreeGrafter"/>
</dbReference>
<evidence type="ECO:0000256" key="2">
    <source>
        <dbReference type="ARBA" id="ARBA00008473"/>
    </source>
</evidence>
<dbReference type="PANTHER" id="PTHR21094">
    <property type="entry name" value="GOS-28 SNARE- RELATED"/>
    <property type="match status" value="1"/>
</dbReference>
<comment type="subcellular location">
    <subcellularLocation>
        <location evidence="1">Golgi apparatus membrane</location>
        <topology evidence="1">Single-pass type IV membrane protein</topology>
    </subcellularLocation>
</comment>
<comment type="similarity">
    <text evidence="2">Belongs to the GOSR1 family.</text>
</comment>
<dbReference type="GO" id="GO:0005797">
    <property type="term" value="C:Golgi medial cisterna"/>
    <property type="evidence" value="ECO:0007669"/>
    <property type="project" value="TreeGrafter"/>
</dbReference>
<organism evidence="10 11">
    <name type="scientific">Coemansia guatemalensis</name>
    <dbReference type="NCBI Taxonomy" id="2761395"/>
    <lineage>
        <taxon>Eukaryota</taxon>
        <taxon>Fungi</taxon>
        <taxon>Fungi incertae sedis</taxon>
        <taxon>Zoopagomycota</taxon>
        <taxon>Kickxellomycotina</taxon>
        <taxon>Kickxellomycetes</taxon>
        <taxon>Kickxellales</taxon>
        <taxon>Kickxellaceae</taxon>
        <taxon>Coemansia</taxon>
    </lineage>
</organism>
<evidence type="ECO:0000256" key="5">
    <source>
        <dbReference type="ARBA" id="ARBA00022927"/>
    </source>
</evidence>
<keyword evidence="6 9" id="KW-1133">Transmembrane helix</keyword>
<name>A0A9W8HVM6_9FUNG</name>
<keyword evidence="5" id="KW-0653">Protein transport</keyword>
<dbReference type="GO" id="GO:0005801">
    <property type="term" value="C:cis-Golgi network"/>
    <property type="evidence" value="ECO:0007669"/>
    <property type="project" value="InterPro"/>
</dbReference>
<evidence type="ECO:0000256" key="3">
    <source>
        <dbReference type="ARBA" id="ARBA00022448"/>
    </source>
</evidence>
<comment type="caution">
    <text evidence="10">The sequence shown here is derived from an EMBL/GenBank/DDBJ whole genome shotgun (WGS) entry which is preliminary data.</text>
</comment>
<evidence type="ECO:0000256" key="1">
    <source>
        <dbReference type="ARBA" id="ARBA00004409"/>
    </source>
</evidence>
<dbReference type="GO" id="GO:0006906">
    <property type="term" value="P:vesicle fusion"/>
    <property type="evidence" value="ECO:0007669"/>
    <property type="project" value="TreeGrafter"/>
</dbReference>
<accession>A0A9W8HVM6</accession>
<dbReference type="InterPro" id="IPR023601">
    <property type="entry name" value="Golgi_SNAP_su1"/>
</dbReference>
<dbReference type="GO" id="GO:0015031">
    <property type="term" value="P:protein transport"/>
    <property type="evidence" value="ECO:0007669"/>
    <property type="project" value="UniProtKB-KW"/>
</dbReference>
<reference evidence="10" key="1">
    <citation type="submission" date="2022-07" db="EMBL/GenBank/DDBJ databases">
        <title>Phylogenomic reconstructions and comparative analyses of Kickxellomycotina fungi.</title>
        <authorList>
            <person name="Reynolds N.K."/>
            <person name="Stajich J.E."/>
            <person name="Barry K."/>
            <person name="Grigoriev I.V."/>
            <person name="Crous P."/>
            <person name="Smith M.E."/>
        </authorList>
    </citation>
    <scope>NUCLEOTIDE SEQUENCE</scope>
    <source>
        <strain evidence="10">NRRL 1565</strain>
    </source>
</reference>
<evidence type="ECO:0000313" key="10">
    <source>
        <dbReference type="EMBL" id="KAJ2798640.1"/>
    </source>
</evidence>
<keyword evidence="8 9" id="KW-0472">Membrane</keyword>
<keyword evidence="4 9" id="KW-0812">Transmembrane</keyword>
<dbReference type="Pfam" id="PF12352">
    <property type="entry name" value="V-SNARE_C"/>
    <property type="match status" value="1"/>
</dbReference>
<dbReference type="GO" id="GO:0031201">
    <property type="term" value="C:SNARE complex"/>
    <property type="evidence" value="ECO:0007669"/>
    <property type="project" value="TreeGrafter"/>
</dbReference>
<evidence type="ECO:0000256" key="9">
    <source>
        <dbReference type="SAM" id="Phobius"/>
    </source>
</evidence>
<keyword evidence="7" id="KW-0333">Golgi apparatus</keyword>
<evidence type="ECO:0000256" key="6">
    <source>
        <dbReference type="ARBA" id="ARBA00022989"/>
    </source>
</evidence>
<evidence type="ECO:0000313" key="11">
    <source>
        <dbReference type="Proteomes" id="UP001140094"/>
    </source>
</evidence>
<keyword evidence="11" id="KW-1185">Reference proteome</keyword>
<dbReference type="GO" id="GO:0048219">
    <property type="term" value="P:inter-Golgi cisterna vesicle-mediated transport"/>
    <property type="evidence" value="ECO:0007669"/>
    <property type="project" value="TreeGrafter"/>
</dbReference>
<dbReference type="PANTHER" id="PTHR21094:SF2">
    <property type="entry name" value="GOLGI SNAP RECEPTOR COMPLEX MEMBER 1"/>
    <property type="match status" value="1"/>
</dbReference>
<feature type="transmembrane region" description="Helical" evidence="9">
    <location>
        <begin position="219"/>
        <end position="236"/>
    </location>
</feature>
<evidence type="ECO:0000256" key="7">
    <source>
        <dbReference type="ARBA" id="ARBA00023034"/>
    </source>
</evidence>
<dbReference type="Proteomes" id="UP001140094">
    <property type="component" value="Unassembled WGS sequence"/>
</dbReference>
<dbReference type="OrthoDB" id="422156at2759"/>
<evidence type="ECO:0000256" key="8">
    <source>
        <dbReference type="ARBA" id="ARBA00023136"/>
    </source>
</evidence>
<dbReference type="AlphaFoldDB" id="A0A9W8HVM6"/>
<protein>
    <submittedName>
        <fullName evidence="10">Protein transport protein gos1</fullName>
    </submittedName>
</protein>
<dbReference type="GO" id="GO:0000139">
    <property type="term" value="C:Golgi membrane"/>
    <property type="evidence" value="ECO:0007669"/>
    <property type="project" value="UniProtKB-SubCell"/>
</dbReference>
<proteinExistence type="inferred from homology"/>
<keyword evidence="3" id="KW-0813">Transport</keyword>
<gene>
    <name evidence="10" type="primary">GOS1</name>
    <name evidence="10" type="ORF">H4R20_004748</name>
</gene>